<proteinExistence type="predicted"/>
<keyword evidence="1" id="KW-0812">Transmembrane</keyword>
<keyword evidence="1" id="KW-0472">Membrane</keyword>
<dbReference type="PANTHER" id="PTHR23017">
    <property type="entry name" value="SERPENTINE RECEPTOR, CLASS X"/>
    <property type="match status" value="1"/>
</dbReference>
<dbReference type="EMBL" id="BTRK01000006">
    <property type="protein sequence ID" value="GMR62096.1"/>
    <property type="molecule type" value="Genomic_DNA"/>
</dbReference>
<sequence length="84" mass="8973">GAMSDFDTSNGYQIAGGILFGMALVGLGSNLTVVIFLKSTKSLSNTFGNLTLSQAIVDSIHQALFAFYKAPSIFFRNKGLYDLS</sequence>
<dbReference type="Pfam" id="PF10328">
    <property type="entry name" value="7TM_GPCR_Srx"/>
    <property type="match status" value="1"/>
</dbReference>
<dbReference type="AlphaFoldDB" id="A0AAN5DFN2"/>
<organism evidence="3 4">
    <name type="scientific">Pristionchus mayeri</name>
    <dbReference type="NCBI Taxonomy" id="1317129"/>
    <lineage>
        <taxon>Eukaryota</taxon>
        <taxon>Metazoa</taxon>
        <taxon>Ecdysozoa</taxon>
        <taxon>Nematoda</taxon>
        <taxon>Chromadorea</taxon>
        <taxon>Rhabditida</taxon>
        <taxon>Rhabditina</taxon>
        <taxon>Diplogasteromorpha</taxon>
        <taxon>Diplogasteroidea</taxon>
        <taxon>Neodiplogasteridae</taxon>
        <taxon>Pristionchus</taxon>
    </lineage>
</organism>
<keyword evidence="4" id="KW-1185">Reference proteome</keyword>
<reference evidence="4" key="1">
    <citation type="submission" date="2022-10" db="EMBL/GenBank/DDBJ databases">
        <title>Genome assembly of Pristionchus species.</title>
        <authorList>
            <person name="Yoshida K."/>
            <person name="Sommer R.J."/>
        </authorList>
    </citation>
    <scope>NUCLEOTIDE SEQUENCE [LARGE SCALE GENOMIC DNA]</scope>
    <source>
        <strain evidence="4">RS5460</strain>
    </source>
</reference>
<keyword evidence="1" id="KW-1133">Transmembrane helix</keyword>
<feature type="non-terminal residue" evidence="3">
    <location>
        <position position="84"/>
    </location>
</feature>
<evidence type="ECO:0000313" key="3">
    <source>
        <dbReference type="EMBL" id="GMR62096.1"/>
    </source>
</evidence>
<feature type="domain" description="7TM GPCR serpentine receptor class x (Srx)" evidence="2">
    <location>
        <begin position="21"/>
        <end position="79"/>
    </location>
</feature>
<feature type="transmembrane region" description="Helical" evidence="1">
    <location>
        <begin position="12"/>
        <end position="37"/>
    </location>
</feature>
<name>A0AAN5DFN2_9BILA</name>
<accession>A0AAN5DFN2</accession>
<dbReference type="PANTHER" id="PTHR23017:SF44">
    <property type="entry name" value="G-PROTEIN COUPLED RECEPTORS FAMILY 1 PROFILE DOMAIN-CONTAINING PROTEIN"/>
    <property type="match status" value="1"/>
</dbReference>
<comment type="caution">
    <text evidence="3">The sequence shown here is derived from an EMBL/GenBank/DDBJ whole genome shotgun (WGS) entry which is preliminary data.</text>
</comment>
<evidence type="ECO:0000256" key="1">
    <source>
        <dbReference type="SAM" id="Phobius"/>
    </source>
</evidence>
<protein>
    <recommendedName>
        <fullName evidence="2">7TM GPCR serpentine receptor class x (Srx) domain-containing protein</fullName>
    </recommendedName>
</protein>
<dbReference type="Proteomes" id="UP001328107">
    <property type="component" value="Unassembled WGS sequence"/>
</dbReference>
<gene>
    <name evidence="3" type="ORF">PMAYCL1PPCAC_32291</name>
</gene>
<evidence type="ECO:0000259" key="2">
    <source>
        <dbReference type="Pfam" id="PF10328"/>
    </source>
</evidence>
<evidence type="ECO:0000313" key="4">
    <source>
        <dbReference type="Proteomes" id="UP001328107"/>
    </source>
</evidence>
<feature type="non-terminal residue" evidence="3">
    <location>
        <position position="1"/>
    </location>
</feature>
<dbReference type="InterPro" id="IPR019430">
    <property type="entry name" value="7TM_GPCR_serpentine_rcpt_Srx"/>
</dbReference>